<proteinExistence type="predicted"/>
<evidence type="ECO:0000256" key="1">
    <source>
        <dbReference type="SAM" id="MobiDB-lite"/>
    </source>
</evidence>
<feature type="compositionally biased region" description="Basic and acidic residues" evidence="1">
    <location>
        <begin position="38"/>
        <end position="47"/>
    </location>
</feature>
<evidence type="ECO:0000313" key="2">
    <source>
        <dbReference type="EMBL" id="QHT91835.1"/>
    </source>
</evidence>
<dbReference type="EMBL" id="MN740170">
    <property type="protein sequence ID" value="QHT91835.1"/>
    <property type="molecule type" value="Genomic_DNA"/>
</dbReference>
<feature type="region of interest" description="Disordered" evidence="1">
    <location>
        <begin position="65"/>
        <end position="92"/>
    </location>
</feature>
<reference evidence="2" key="1">
    <citation type="journal article" date="2020" name="Nature">
        <title>Giant virus diversity and host interactions through global metagenomics.</title>
        <authorList>
            <person name="Schulz F."/>
            <person name="Roux S."/>
            <person name="Paez-Espino D."/>
            <person name="Jungbluth S."/>
            <person name="Walsh D.A."/>
            <person name="Denef V.J."/>
            <person name="McMahon K.D."/>
            <person name="Konstantinidis K.T."/>
            <person name="Eloe-Fadrosh E.A."/>
            <person name="Kyrpides N.C."/>
            <person name="Woyke T."/>
        </authorList>
    </citation>
    <scope>NUCLEOTIDE SEQUENCE</scope>
    <source>
        <strain evidence="2">GVMAG-M-3300023184-86</strain>
    </source>
</reference>
<sequence length="243" mass="28009">MSLAMYAAPFDDNNDSINNENDYINKKKQAHNKTQKRYPKENFDTFDSNKVDKVNNVLQQIHENLSNEDESGLGEFNPPPKPESIGAQRKKLEQGKGNIEQMGNMSSNSDNNIRVLGKSQEPTYQERTNDHLDLNNFDSNYGDHTTAEEYYRKMIPGYNNPHNKQYYNNKSQTNTPPLASANMGDNFNNDLLLQKINYMINLLEEQQDEKTNNVTEEVVLYSFLGIFIIFVVDSFARVGKYVR</sequence>
<feature type="region of interest" description="Disordered" evidence="1">
    <location>
        <begin position="1"/>
        <end position="47"/>
    </location>
</feature>
<protein>
    <submittedName>
        <fullName evidence="2">Uncharacterized protein</fullName>
    </submittedName>
</protein>
<organism evidence="2">
    <name type="scientific">viral metagenome</name>
    <dbReference type="NCBI Taxonomy" id="1070528"/>
    <lineage>
        <taxon>unclassified sequences</taxon>
        <taxon>metagenomes</taxon>
        <taxon>organismal metagenomes</taxon>
    </lineage>
</organism>
<name>A0A6C0IH52_9ZZZZ</name>
<accession>A0A6C0IH52</accession>
<dbReference type="AlphaFoldDB" id="A0A6C0IH52"/>
<feature type="compositionally biased region" description="Basic residues" evidence="1">
    <location>
        <begin position="26"/>
        <end position="37"/>
    </location>
</feature>